<evidence type="ECO:0000256" key="3">
    <source>
        <dbReference type="ARBA" id="ARBA00022840"/>
    </source>
</evidence>
<comment type="similarity">
    <text evidence="1">Belongs to the protein kinase superfamily. STE Ser/Thr protein kinase family. STE20 subfamily.</text>
</comment>
<dbReference type="InterPro" id="IPR051931">
    <property type="entry name" value="PAK3-like"/>
</dbReference>
<evidence type="ECO:0000313" key="6">
    <source>
        <dbReference type="Proteomes" id="UP001175000"/>
    </source>
</evidence>
<dbReference type="GO" id="GO:0005524">
    <property type="term" value="F:ATP binding"/>
    <property type="evidence" value="ECO:0007669"/>
    <property type="project" value="UniProtKB-KW"/>
</dbReference>
<protein>
    <submittedName>
        <fullName evidence="5">Kinase-like domain-containing protein</fullName>
    </submittedName>
</protein>
<dbReference type="PROSITE" id="PS50011">
    <property type="entry name" value="PROTEIN_KINASE_DOM"/>
    <property type="match status" value="1"/>
</dbReference>
<reference evidence="5" key="1">
    <citation type="submission" date="2023-06" db="EMBL/GenBank/DDBJ databases">
        <title>Genome-scale phylogeny and comparative genomics of the fungal order Sordariales.</title>
        <authorList>
            <consortium name="Lawrence Berkeley National Laboratory"/>
            <person name="Hensen N."/>
            <person name="Bonometti L."/>
            <person name="Westerberg I."/>
            <person name="Brannstrom I.O."/>
            <person name="Guillou S."/>
            <person name="Cros-Aarteil S."/>
            <person name="Calhoun S."/>
            <person name="Haridas S."/>
            <person name="Kuo A."/>
            <person name="Mondo S."/>
            <person name="Pangilinan J."/>
            <person name="Riley R."/>
            <person name="Labutti K."/>
            <person name="Andreopoulos B."/>
            <person name="Lipzen A."/>
            <person name="Chen C."/>
            <person name="Yanf M."/>
            <person name="Daum C."/>
            <person name="Ng V."/>
            <person name="Clum A."/>
            <person name="Steindorff A."/>
            <person name="Ohm R."/>
            <person name="Martin F."/>
            <person name="Silar P."/>
            <person name="Natvig D."/>
            <person name="Lalanne C."/>
            <person name="Gautier V."/>
            <person name="Ament-Velasquez S.L."/>
            <person name="Kruys A."/>
            <person name="Hutchinson M.I."/>
            <person name="Powell A.J."/>
            <person name="Barry K."/>
            <person name="Miller A.N."/>
            <person name="Grigoriev I.V."/>
            <person name="Debuchy R."/>
            <person name="Gladieux P."/>
            <person name="Thoren M.H."/>
            <person name="Johannesson H."/>
        </authorList>
    </citation>
    <scope>NUCLEOTIDE SEQUENCE</scope>
    <source>
        <strain evidence="5">CBS 606.72</strain>
    </source>
</reference>
<dbReference type="EMBL" id="JAULSU010000001">
    <property type="protein sequence ID" value="KAK0633609.1"/>
    <property type="molecule type" value="Genomic_DNA"/>
</dbReference>
<comment type="caution">
    <text evidence="5">The sequence shown here is derived from an EMBL/GenBank/DDBJ whole genome shotgun (WGS) entry which is preliminary data.</text>
</comment>
<organism evidence="5 6">
    <name type="scientific">Immersiella caudata</name>
    <dbReference type="NCBI Taxonomy" id="314043"/>
    <lineage>
        <taxon>Eukaryota</taxon>
        <taxon>Fungi</taxon>
        <taxon>Dikarya</taxon>
        <taxon>Ascomycota</taxon>
        <taxon>Pezizomycotina</taxon>
        <taxon>Sordariomycetes</taxon>
        <taxon>Sordariomycetidae</taxon>
        <taxon>Sordariales</taxon>
        <taxon>Lasiosphaeriaceae</taxon>
        <taxon>Immersiella</taxon>
    </lineage>
</organism>
<accession>A0AA39XGQ1</accession>
<dbReference type="PANTHER" id="PTHR45832">
    <property type="entry name" value="SERINE/THREONINE-PROTEIN KINASE SAMKA-RELATED-RELATED"/>
    <property type="match status" value="1"/>
</dbReference>
<dbReference type="InterPro" id="IPR011009">
    <property type="entry name" value="Kinase-like_dom_sf"/>
</dbReference>
<dbReference type="PROSITE" id="PS00108">
    <property type="entry name" value="PROTEIN_KINASE_ST"/>
    <property type="match status" value="1"/>
</dbReference>
<name>A0AA39XGQ1_9PEZI</name>
<gene>
    <name evidence="5" type="ORF">B0T14DRAFT_533794</name>
</gene>
<proteinExistence type="inferred from homology"/>
<dbReference type="Proteomes" id="UP001175000">
    <property type="component" value="Unassembled WGS sequence"/>
</dbReference>
<dbReference type="AlphaFoldDB" id="A0AA39XGQ1"/>
<dbReference type="SMART" id="SM00220">
    <property type="entry name" value="S_TKc"/>
    <property type="match status" value="1"/>
</dbReference>
<keyword evidence="2" id="KW-0547">Nucleotide-binding</keyword>
<dbReference type="SUPFAM" id="SSF56112">
    <property type="entry name" value="Protein kinase-like (PK-like)"/>
    <property type="match status" value="1"/>
</dbReference>
<dbReference type="InterPro" id="IPR000719">
    <property type="entry name" value="Prot_kinase_dom"/>
</dbReference>
<evidence type="ECO:0000256" key="2">
    <source>
        <dbReference type="ARBA" id="ARBA00022741"/>
    </source>
</evidence>
<evidence type="ECO:0000313" key="5">
    <source>
        <dbReference type="EMBL" id="KAK0633609.1"/>
    </source>
</evidence>
<keyword evidence="3" id="KW-0067">ATP-binding</keyword>
<dbReference type="GO" id="GO:0004672">
    <property type="term" value="F:protein kinase activity"/>
    <property type="evidence" value="ECO:0007669"/>
    <property type="project" value="InterPro"/>
</dbReference>
<feature type="domain" description="Protein kinase" evidence="4">
    <location>
        <begin position="1"/>
        <end position="314"/>
    </location>
</feature>
<dbReference type="PANTHER" id="PTHR45832:SF22">
    <property type="entry name" value="SERINE_THREONINE-PROTEIN KINASE SAMKA-RELATED"/>
    <property type="match status" value="1"/>
</dbReference>
<evidence type="ECO:0000259" key="4">
    <source>
        <dbReference type="PROSITE" id="PS50011"/>
    </source>
</evidence>
<dbReference type="Pfam" id="PF00069">
    <property type="entry name" value="Pkinase"/>
    <property type="match status" value="1"/>
</dbReference>
<evidence type="ECO:0000256" key="1">
    <source>
        <dbReference type="ARBA" id="ARBA00008874"/>
    </source>
</evidence>
<keyword evidence="5" id="KW-0808">Transferase</keyword>
<dbReference type="Gene3D" id="1.10.510.10">
    <property type="entry name" value="Transferase(Phosphotransferase) domain 1"/>
    <property type="match status" value="1"/>
</dbReference>
<keyword evidence="6" id="KW-1185">Reference proteome</keyword>
<dbReference type="InterPro" id="IPR008271">
    <property type="entry name" value="Ser/Thr_kinase_AS"/>
</dbReference>
<sequence>MGRLLSAEALLLGRLSSYTISKELHRAIDEGAVYLARSRNGEKCIVKSIRGHGRLKSEADVLKRYQAETRFLRPLVDDIQDPIDPPSIVLRYLDSDVLTESNKKRLSRPEIKQVARSVLEALRVLHHDGMVHTDVKLDNIFMNRGHNGGRFSDIQLGDCGGVVSQNSSFAKDGHFIGAAFTRSPEATFQLPWGTATDIWSFGTAMLSLIFGGGYHLFNPRIEKIETESDNYEFTVLKRMHRFFGPFPQSYHDFNDEDTMTIINFINAQGPPPKPFHRVGPREVPSADTAFLLKIMKLDPRDRPTAEELLADVWFTEESQDTRDLLPGEGLERSIWSLRQI</sequence>
<keyword evidence="5" id="KW-0418">Kinase</keyword>